<reference evidence="2" key="1">
    <citation type="journal article" date="2023" name="Mol. Ecol. Resour.">
        <title>Chromosome-level genome assembly of a triploid poplar Populus alba 'Berolinensis'.</title>
        <authorList>
            <person name="Chen S."/>
            <person name="Yu Y."/>
            <person name="Wang X."/>
            <person name="Wang S."/>
            <person name="Zhang T."/>
            <person name="Zhou Y."/>
            <person name="He R."/>
            <person name="Meng N."/>
            <person name="Wang Y."/>
            <person name="Liu W."/>
            <person name="Liu Z."/>
            <person name="Liu J."/>
            <person name="Guo Q."/>
            <person name="Huang H."/>
            <person name="Sederoff R.R."/>
            <person name="Wang G."/>
            <person name="Qu G."/>
            <person name="Chen S."/>
        </authorList>
    </citation>
    <scope>NUCLEOTIDE SEQUENCE</scope>
    <source>
        <strain evidence="2">SC-2020</strain>
    </source>
</reference>
<evidence type="ECO:0000256" key="1">
    <source>
        <dbReference type="SAM" id="SignalP"/>
    </source>
</evidence>
<dbReference type="EMBL" id="JAQIZT010000006">
    <property type="protein sequence ID" value="KAJ6992198.1"/>
    <property type="molecule type" value="Genomic_DNA"/>
</dbReference>
<proteinExistence type="predicted"/>
<dbReference type="Proteomes" id="UP001164929">
    <property type="component" value="Chromosome 6"/>
</dbReference>
<evidence type="ECO:0000313" key="3">
    <source>
        <dbReference type="Proteomes" id="UP001164929"/>
    </source>
</evidence>
<name>A0AAD6QKQ4_9ROSI</name>
<organism evidence="2 3">
    <name type="scientific">Populus alba x Populus x berolinensis</name>
    <dbReference type="NCBI Taxonomy" id="444605"/>
    <lineage>
        <taxon>Eukaryota</taxon>
        <taxon>Viridiplantae</taxon>
        <taxon>Streptophyta</taxon>
        <taxon>Embryophyta</taxon>
        <taxon>Tracheophyta</taxon>
        <taxon>Spermatophyta</taxon>
        <taxon>Magnoliopsida</taxon>
        <taxon>eudicotyledons</taxon>
        <taxon>Gunneridae</taxon>
        <taxon>Pentapetalae</taxon>
        <taxon>rosids</taxon>
        <taxon>fabids</taxon>
        <taxon>Malpighiales</taxon>
        <taxon>Salicaceae</taxon>
        <taxon>Saliceae</taxon>
        <taxon>Populus</taxon>
    </lineage>
</organism>
<sequence>MMTVQSLHFYVLIILFAYTPNMGNTTLSEFQVSLSLGWATSFFSVISAQGIGFPDYASLELKIANSLS</sequence>
<dbReference type="AlphaFoldDB" id="A0AAD6QKQ4"/>
<gene>
    <name evidence="2" type="ORF">NC653_015531</name>
</gene>
<evidence type="ECO:0000313" key="2">
    <source>
        <dbReference type="EMBL" id="KAJ6992198.1"/>
    </source>
</evidence>
<feature type="signal peptide" evidence="1">
    <location>
        <begin position="1"/>
        <end position="23"/>
    </location>
</feature>
<comment type="caution">
    <text evidence="2">The sequence shown here is derived from an EMBL/GenBank/DDBJ whole genome shotgun (WGS) entry which is preliminary data.</text>
</comment>
<feature type="chain" id="PRO_5041918300" evidence="1">
    <location>
        <begin position="24"/>
        <end position="68"/>
    </location>
</feature>
<keyword evidence="1" id="KW-0732">Signal</keyword>
<keyword evidence="3" id="KW-1185">Reference proteome</keyword>
<accession>A0AAD6QKQ4</accession>
<protein>
    <submittedName>
        <fullName evidence="2">Uncharacterized protein</fullName>
    </submittedName>
</protein>